<gene>
    <name evidence="3" type="ORF">C3L50_08050</name>
</gene>
<dbReference type="SUPFAM" id="SSF48726">
    <property type="entry name" value="Immunoglobulin"/>
    <property type="match status" value="1"/>
</dbReference>
<reference evidence="3 4" key="1">
    <citation type="submission" date="2018-01" db="EMBL/GenBank/DDBJ databases">
        <authorList>
            <person name="Gaut B.S."/>
            <person name="Morton B.R."/>
            <person name="Clegg M.T."/>
            <person name="Duvall M.R."/>
        </authorList>
    </citation>
    <scope>NUCLEOTIDE SEQUENCE [LARGE SCALE GENOMIC DNA]</scope>
    <source>
        <strain evidence="3 4">HR-AY</strain>
    </source>
</reference>
<organism evidence="3 4">
    <name type="scientific">Flavobacterium alvei</name>
    <dbReference type="NCBI Taxonomy" id="2080416"/>
    <lineage>
        <taxon>Bacteria</taxon>
        <taxon>Pseudomonadati</taxon>
        <taxon>Bacteroidota</taxon>
        <taxon>Flavobacteriia</taxon>
        <taxon>Flavobacteriales</taxon>
        <taxon>Flavobacteriaceae</taxon>
        <taxon>Flavobacterium</taxon>
    </lineage>
</organism>
<evidence type="ECO:0000313" key="3">
    <source>
        <dbReference type="EMBL" id="POY39774.1"/>
    </source>
</evidence>
<evidence type="ECO:0000259" key="2">
    <source>
        <dbReference type="Pfam" id="PF19081"/>
    </source>
</evidence>
<name>A0A2S5AB60_9FLAO</name>
<feature type="domain" description="Ig-like" evidence="2">
    <location>
        <begin position="271"/>
        <end position="351"/>
    </location>
</feature>
<dbReference type="Gene3D" id="2.60.40.10">
    <property type="entry name" value="Immunoglobulins"/>
    <property type="match status" value="1"/>
</dbReference>
<accession>A0A2S5AB60</accession>
<keyword evidence="1" id="KW-0732">Signal</keyword>
<dbReference type="InterPro" id="IPR026444">
    <property type="entry name" value="Secre_tail"/>
</dbReference>
<dbReference type="OrthoDB" id="1652165at2"/>
<dbReference type="Proteomes" id="UP000237310">
    <property type="component" value="Unassembled WGS sequence"/>
</dbReference>
<evidence type="ECO:0000256" key="1">
    <source>
        <dbReference type="ARBA" id="ARBA00022729"/>
    </source>
</evidence>
<dbReference type="InterPro" id="IPR044023">
    <property type="entry name" value="Ig_7"/>
</dbReference>
<dbReference type="InterPro" id="IPR036179">
    <property type="entry name" value="Ig-like_dom_sf"/>
</dbReference>
<protein>
    <recommendedName>
        <fullName evidence="2">Ig-like domain-containing protein</fullName>
    </recommendedName>
</protein>
<dbReference type="Gene3D" id="2.60.40.1080">
    <property type="match status" value="1"/>
</dbReference>
<dbReference type="InterPro" id="IPR013783">
    <property type="entry name" value="Ig-like_fold"/>
</dbReference>
<sequence>MKKSYLNSEINSAVSLRPSMTIRLLFMVLFVGLFGNVVNAQVTITKPNLSIPVCFSFPSSYSVLGDIVINENNNGDFASSATSKTIILSAPANFEFKPLTGAIAYWGRRDITASSIVVTASTITITYTCTTTGNDDRLTLSGLEVRAINAVSSGNVIRTGGTGTISGLANNTTLTNTLTSTLLAMPTATAGGTQTICLNSTATVSGATSSNGTIAWTENGTGSITSGATTLAPTYTSTVGDEGNTVVLTMTVSNSCGVATAKYNVIVNDLPSNPTLVTASTTSVCDGSSLTLNATSPGNTIYWYEQSNGGISIGSSASGENFTFIPTNQSTRYYAEAISPVGCPSGSRSRTNTITLTNPPTITSQPTALASVCSGSPVILSVSATASGAVSYQWRKDGINISGANSSTYTITNPTTTLSGSVFDVVVSRSGCSVVSNPVSFTVNPSPSATITGASGICVGSSTSLTAATPGGSWSSSNARATVDSNGVVSGISAGTFTITYTVTSNGCTATSQKTMSVSSLPTPVVSFSQGNLDSNLNITACQEVGGGGQNDLDILSGNPSGSTYQWQVSYDNGVNWVNAAGPTNTQNQYVLDPFYTVFTSNAGTYKFRLLIDNNGCSGVSNLLTLTVSGTSALTAGTIVGNQSFCGASLNPAGFTSSAPAGGMGAGTYTYQWQSSIDGFNFINIVGATLTTYDSPQINQTTYFRRSVRSGGCSAFSNVLSVLLGAPVTNVSQPNCTSSTGTVTVPFPVSGITYTITGTNPVTPTVTNSTGIFSGLTPGDYDVRFIAASACISLPTSVTVNEQPLVPSMPVTTTAQPCGVPTGTITVTPQNAGETYSFDNGATFQSSNIKSGLTPGNYYVIIKNLVCSSPSKLTVINSSPRTPSTPVITSVVHPNCSFSSGTITVAIQNAGDFYSFDNGVSFQSSNIKSGLTAGNYNLIIQSAGGCNSPSKQVTINAQPTLPLAPTVTETAPTCAIQTGTITITQIGTETYSFDGGAFSNTLVYSGLVQGSLHTIRAQNASGCISPTVNISITSLSNTWSAGAWTFGTPTAEQNIVFDDTFSSTEDLLGCSCQVNSGIIVTINSPNTLTLTNAVTVSGTGNLIFEDTASLVQIYNTNLNSGNIIYKRINTSTRETDYTYWSSPVANQQLIKVSPKTSPSMFYSFDSSEENWVAESTSNNMSIGKGYIIGGVSPNPPNPPAFWEAPFNGVPNNGHYEITSIIPDKSYLIGNPYPSALDADAFLLQNKDVLYGTLYFWTHNTKIGKGTSNNGPEALPYTANDYASYNATGGVGVALAPENLLGTASAPSGGAIPTGKIAAGQGFFASSKPSISGTNIVFNNDMRVGVNGITGNNSQFFKTKNPKGKTAQIEKNRVWLNLTNTGGAFKQTLVGYITGATNAIDDDFDGESFDGQEFVDFYSINEDKNLTIQGRALPFDENDEVPLGFRSTIEGSFSINIGQVDGLMTNQDVFIEDKLTNTITNLKSGNYTFNTAAGKFDNRFVLRYTDKTLSVEEKTGERDGIDVLYSNNYKTLIIKNNLKDATLNVVTLYNISGQKIANWDVKEREQALIQIPIKNLPSEIYIVNIKTTEGEFSKKIMIK</sequence>
<dbReference type="RefSeq" id="WP_103805663.1">
    <property type="nucleotide sequence ID" value="NZ_PQVG01000004.1"/>
</dbReference>
<dbReference type="Pfam" id="PF19081">
    <property type="entry name" value="Ig_7"/>
    <property type="match status" value="1"/>
</dbReference>
<comment type="caution">
    <text evidence="3">The sequence shown here is derived from an EMBL/GenBank/DDBJ whole genome shotgun (WGS) entry which is preliminary data.</text>
</comment>
<dbReference type="NCBIfam" id="TIGR04183">
    <property type="entry name" value="Por_Secre_tail"/>
    <property type="match status" value="1"/>
</dbReference>
<dbReference type="EMBL" id="PQVG01000004">
    <property type="protein sequence ID" value="POY39774.1"/>
    <property type="molecule type" value="Genomic_DNA"/>
</dbReference>
<evidence type="ECO:0000313" key="4">
    <source>
        <dbReference type="Proteomes" id="UP000237310"/>
    </source>
</evidence>
<keyword evidence="4" id="KW-1185">Reference proteome</keyword>
<proteinExistence type="predicted"/>